<evidence type="ECO:0000313" key="5">
    <source>
        <dbReference type="EMBL" id="KKP02904.1"/>
    </source>
</evidence>
<dbReference type="InterPro" id="IPR006162">
    <property type="entry name" value="Ppantetheine_attach_site"/>
</dbReference>
<organism evidence="5 6">
    <name type="scientific">Trichoderma harzianum</name>
    <name type="common">Hypocrea lixii</name>
    <dbReference type="NCBI Taxonomy" id="5544"/>
    <lineage>
        <taxon>Eukaryota</taxon>
        <taxon>Fungi</taxon>
        <taxon>Dikarya</taxon>
        <taxon>Ascomycota</taxon>
        <taxon>Pezizomycotina</taxon>
        <taxon>Sordariomycetes</taxon>
        <taxon>Hypocreomycetidae</taxon>
        <taxon>Hypocreales</taxon>
        <taxon>Hypocreaceae</taxon>
        <taxon>Trichoderma</taxon>
    </lineage>
</organism>
<dbReference type="InterPro" id="IPR009081">
    <property type="entry name" value="PP-bd_ACP"/>
</dbReference>
<dbReference type="InterPro" id="IPR000873">
    <property type="entry name" value="AMP-dep_synth/lig_dom"/>
</dbReference>
<dbReference type="InterPro" id="IPR051414">
    <property type="entry name" value="Adenylate-forming_Reductase"/>
</dbReference>
<feature type="domain" description="Carrier" evidence="4">
    <location>
        <begin position="557"/>
        <end position="640"/>
    </location>
</feature>
<sequence length="1053" mass="116233">MCSVVEAQETRSLINIIDDDAAKEPNRPFIFIPRSNQPQDGWEPVTYGQMANAVNHVAHTIKEMAANHIQEDNFPTIAYIGPNDVRYIIIMLACIKAKCKAFFTSPRNTIEGQLSLLEATDCHYFLYGEGYQPVVKNVLAQRQIYASQVTSAKEWITAKTDYFPYQYTAYESRWHPWVAMHTSGSTGMPKPIVINQANIQLCGALRHYRDERNNPSLYEGWASRASRLFSPMPLFHGVGIASSIMFTVYYGLPCALGIPERPLSEDLVKECLANSGVDAALLPPSIIDGMSQTENGLKAITKLNFISYSGGNLSGAVGDKLVANGAFLINMLGSSEAFPMALQFQSDPKLWQYFIFNTDVMGANFTPTMWDGIYGLTIQRKDPLDPGLQPTFYNFPDKQEFVTGDLFQVHDTLPNHYKYYGRNDNVIVFSNGEKLNPVTIEDIVVSHPSVKNVLVVGQERFQPAMILEPKGLPKDDAEAEALIDDVWPLIQQANEHTVAHGQIVRELVALSDPNMPFFIAGKGTVQRVQTVNLYKEYIDGIYDRAEAALSNVTLDITSQEGLASSIHELLSDKLDIEQLERDADFFGIGIDSLQVMTISKLLRGGLKRAGVEFDEGIIATRAIYSNPSVDRLAEFLFRSISKSDDQEVSESYHAQQIKDMQDMVAKYTQDLPERNASQMNPNDLDQTVILTGSTGSLGSYILDQLISSSRVSKVYALNRGGDGGFSRQCVVSASRSLSLDFTKVEFLSVDVSKPKFGLDAAKYAELLSSTDRIIHNAWPVNFNMSIASFEPYIRGVRHFVDFAGAASKKVALVFVSSIGTAINWRANEPVPERRLEDPTLADLGYGISKLASGWILDAAVEKSGLAAASVRVGQIAGPKEGNGIWNPQEFVPSLIASSLYLGVLPQRLGIYQNVDWVATEDVAGILIDLVGISKPVPLSEISGYFHAQNPTKVQWPEMVEVLRDFYGDRIKEVVSLDKWVSLLEASAAEGGNVDKNPGVKLIDTYRGLSEADKSGAAPLSFAMTRTASKSETAAALQPITPKLMRKWCEGWNF</sequence>
<dbReference type="OrthoDB" id="429813at2759"/>
<dbReference type="SUPFAM" id="SSF56801">
    <property type="entry name" value="Acetyl-CoA synthetase-like"/>
    <property type="match status" value="1"/>
</dbReference>
<dbReference type="InterPro" id="IPR013120">
    <property type="entry name" value="FAR_NAD-bd"/>
</dbReference>
<dbReference type="Gene3D" id="3.40.50.720">
    <property type="entry name" value="NAD(P)-binding Rossmann-like Domain"/>
    <property type="match status" value="1"/>
</dbReference>
<dbReference type="PROSITE" id="PS50075">
    <property type="entry name" value="CARRIER"/>
    <property type="match status" value="1"/>
</dbReference>
<evidence type="ECO:0000256" key="3">
    <source>
        <dbReference type="ARBA" id="ARBA00022857"/>
    </source>
</evidence>
<dbReference type="Gene3D" id="1.10.1200.10">
    <property type="entry name" value="ACP-like"/>
    <property type="match status" value="1"/>
</dbReference>
<dbReference type="Pfam" id="PF00501">
    <property type="entry name" value="AMP-binding"/>
    <property type="match status" value="1"/>
</dbReference>
<dbReference type="EMBL" id="JOKZ01000131">
    <property type="protein sequence ID" value="KKP02904.1"/>
    <property type="molecule type" value="Genomic_DNA"/>
</dbReference>
<dbReference type="Pfam" id="PF23562">
    <property type="entry name" value="AMP-binding_C_3"/>
    <property type="match status" value="1"/>
</dbReference>
<keyword evidence="1" id="KW-0596">Phosphopantetheine</keyword>
<proteinExistence type="predicted"/>
<evidence type="ECO:0000256" key="2">
    <source>
        <dbReference type="ARBA" id="ARBA00022553"/>
    </source>
</evidence>
<dbReference type="PROSITE" id="PS00012">
    <property type="entry name" value="PHOSPHOPANTETHEINE"/>
    <property type="match status" value="1"/>
</dbReference>
<protein>
    <recommendedName>
        <fullName evidence="4">Carrier domain-containing protein</fullName>
    </recommendedName>
</protein>
<evidence type="ECO:0000313" key="6">
    <source>
        <dbReference type="Proteomes" id="UP000034112"/>
    </source>
</evidence>
<reference evidence="6" key="1">
    <citation type="journal article" date="2015" name="Genome Announc.">
        <title>Draft whole-genome sequence of the biocontrol agent Trichoderma harzianum T6776.</title>
        <authorList>
            <person name="Baroncelli R."/>
            <person name="Piaggeschi G."/>
            <person name="Fiorini L."/>
            <person name="Bertolini E."/>
            <person name="Zapparata A."/>
            <person name="Pe M.E."/>
            <person name="Sarrocco S."/>
            <person name="Vannacci G."/>
        </authorList>
    </citation>
    <scope>NUCLEOTIDE SEQUENCE [LARGE SCALE GENOMIC DNA]</scope>
    <source>
        <strain evidence="6">T6776</strain>
    </source>
</reference>
<name>A0A0G0ACU0_TRIHA</name>
<dbReference type="Gene3D" id="3.40.50.12780">
    <property type="entry name" value="N-terminal domain of ligase-like"/>
    <property type="match status" value="1"/>
</dbReference>
<dbReference type="InterPro" id="IPR036291">
    <property type="entry name" value="NAD(P)-bd_dom_sf"/>
</dbReference>
<accession>A0A0G0ACU0</accession>
<dbReference type="SUPFAM" id="SSF47336">
    <property type="entry name" value="ACP-like"/>
    <property type="match status" value="1"/>
</dbReference>
<gene>
    <name evidence="5" type="ORF">THAR02_04969</name>
</gene>
<evidence type="ECO:0000256" key="1">
    <source>
        <dbReference type="ARBA" id="ARBA00022450"/>
    </source>
</evidence>
<dbReference type="AlphaFoldDB" id="A0A0G0ACU0"/>
<dbReference type="PANTHER" id="PTHR43439">
    <property type="entry name" value="PHENYLACETATE-COENZYME A LIGASE"/>
    <property type="match status" value="1"/>
</dbReference>
<keyword evidence="3" id="KW-0521">NADP</keyword>
<dbReference type="InterPro" id="IPR042099">
    <property type="entry name" value="ANL_N_sf"/>
</dbReference>
<dbReference type="Pfam" id="PF00550">
    <property type="entry name" value="PP-binding"/>
    <property type="match status" value="1"/>
</dbReference>
<evidence type="ECO:0000259" key="4">
    <source>
        <dbReference type="PROSITE" id="PS50075"/>
    </source>
</evidence>
<comment type="caution">
    <text evidence="5">The sequence shown here is derived from an EMBL/GenBank/DDBJ whole genome shotgun (WGS) entry which is preliminary data.</text>
</comment>
<dbReference type="InterPro" id="IPR036736">
    <property type="entry name" value="ACP-like_sf"/>
</dbReference>
<dbReference type="Proteomes" id="UP000034112">
    <property type="component" value="Unassembled WGS sequence"/>
</dbReference>
<dbReference type="Pfam" id="PF07993">
    <property type="entry name" value="NAD_binding_4"/>
    <property type="match status" value="1"/>
</dbReference>
<dbReference type="OMA" id="WNPQEFV"/>
<keyword evidence="2" id="KW-0597">Phosphoprotein</keyword>
<dbReference type="SUPFAM" id="SSF51735">
    <property type="entry name" value="NAD(P)-binding Rossmann-fold domains"/>
    <property type="match status" value="1"/>
</dbReference>
<dbReference type="PANTHER" id="PTHR43439:SF2">
    <property type="entry name" value="ENZYME, PUTATIVE (JCVI)-RELATED"/>
    <property type="match status" value="1"/>
</dbReference>